<evidence type="ECO:0000313" key="1">
    <source>
        <dbReference type="EMBL" id="KAJ9064750.1"/>
    </source>
</evidence>
<proteinExistence type="predicted"/>
<gene>
    <name evidence="1" type="ORF">DSO57_1027021</name>
</gene>
<reference evidence="1" key="1">
    <citation type="submission" date="2022-04" db="EMBL/GenBank/DDBJ databases">
        <title>Genome of the entomopathogenic fungus Entomophthora muscae.</title>
        <authorList>
            <person name="Elya C."/>
            <person name="Lovett B.R."/>
            <person name="Lee E."/>
            <person name="Macias A.M."/>
            <person name="Hajek A.E."/>
            <person name="De Bivort B.L."/>
            <person name="Kasson M.T."/>
            <person name="De Fine Licht H.H."/>
            <person name="Stajich J.E."/>
        </authorList>
    </citation>
    <scope>NUCLEOTIDE SEQUENCE</scope>
    <source>
        <strain evidence="1">Berkeley</strain>
    </source>
</reference>
<evidence type="ECO:0000313" key="2">
    <source>
        <dbReference type="Proteomes" id="UP001165960"/>
    </source>
</evidence>
<comment type="caution">
    <text evidence="1">The sequence shown here is derived from an EMBL/GenBank/DDBJ whole genome shotgun (WGS) entry which is preliminary data.</text>
</comment>
<dbReference type="Proteomes" id="UP001165960">
    <property type="component" value="Unassembled WGS sequence"/>
</dbReference>
<sequence>MSEDPPSLLSLPGILFYSGEAVVKSLTCDDPDLGDVDYSSLTPVVEEASMPSFPDLEKSSLMPLRAPVMPPPAPTRTPWLLTGLELMALNAYLPQMFSVSSLWYPLQAVIPVLHWAASWWFVLPGWEPNLVSLAPLSHISTAGVSKVSVISEDGVNLLS</sequence>
<name>A0ACC2SQX3_9FUNG</name>
<organism evidence="1 2">
    <name type="scientific">Entomophthora muscae</name>
    <dbReference type="NCBI Taxonomy" id="34485"/>
    <lineage>
        <taxon>Eukaryota</taxon>
        <taxon>Fungi</taxon>
        <taxon>Fungi incertae sedis</taxon>
        <taxon>Zoopagomycota</taxon>
        <taxon>Entomophthoromycotina</taxon>
        <taxon>Entomophthoromycetes</taxon>
        <taxon>Entomophthorales</taxon>
        <taxon>Entomophthoraceae</taxon>
        <taxon>Entomophthora</taxon>
    </lineage>
</organism>
<protein>
    <submittedName>
        <fullName evidence="1">Uncharacterized protein</fullName>
    </submittedName>
</protein>
<accession>A0ACC2SQX3</accession>
<dbReference type="EMBL" id="QTSX02004422">
    <property type="protein sequence ID" value="KAJ9064750.1"/>
    <property type="molecule type" value="Genomic_DNA"/>
</dbReference>
<keyword evidence="2" id="KW-1185">Reference proteome</keyword>